<feature type="domain" description="Bifunctional inhibitor/plant lipid transfer protein/seed storage helical" evidence="12">
    <location>
        <begin position="36"/>
        <end position="115"/>
    </location>
</feature>
<sequence>MGRTHTEMGAIAIVMVVLSMTVGRSYADVNKDKQECTTPLMGLATCLPYVGGQAKAPTQDCCTGIKQVLKDNKKCLCILAKDRNDPSVNLKFNASLALSLPRTCHSPDTLTVPQCLELLHLAPNSTEAKAFADFAQPAAPSSPAAASTGKSTASSGTSSDQKATNAGANKRNPWLAAPVIMFYGALMALLMV</sequence>
<dbReference type="CDD" id="cd00010">
    <property type="entry name" value="AAI_LTSS"/>
    <property type="match status" value="1"/>
</dbReference>
<dbReference type="SMART" id="SM00499">
    <property type="entry name" value="AAI"/>
    <property type="match status" value="1"/>
</dbReference>
<evidence type="ECO:0000256" key="11">
    <source>
        <dbReference type="SAM" id="SignalP"/>
    </source>
</evidence>
<evidence type="ECO:0000256" key="3">
    <source>
        <dbReference type="ARBA" id="ARBA00022475"/>
    </source>
</evidence>
<keyword evidence="10" id="KW-0472">Membrane</keyword>
<organism evidence="13 14">
    <name type="scientific">Carnegiea gigantea</name>
    <dbReference type="NCBI Taxonomy" id="171969"/>
    <lineage>
        <taxon>Eukaryota</taxon>
        <taxon>Viridiplantae</taxon>
        <taxon>Streptophyta</taxon>
        <taxon>Embryophyta</taxon>
        <taxon>Tracheophyta</taxon>
        <taxon>Spermatophyta</taxon>
        <taxon>Magnoliopsida</taxon>
        <taxon>eudicotyledons</taxon>
        <taxon>Gunneridae</taxon>
        <taxon>Pentapetalae</taxon>
        <taxon>Caryophyllales</taxon>
        <taxon>Cactineae</taxon>
        <taxon>Cactaceae</taxon>
        <taxon>Cactoideae</taxon>
        <taxon>Echinocereeae</taxon>
        <taxon>Carnegiea</taxon>
    </lineage>
</organism>
<evidence type="ECO:0000259" key="12">
    <source>
        <dbReference type="SMART" id="SM00499"/>
    </source>
</evidence>
<dbReference type="OrthoDB" id="1938537at2759"/>
<keyword evidence="5 11" id="KW-0732">Signal</keyword>
<dbReference type="Proteomes" id="UP001153076">
    <property type="component" value="Unassembled WGS sequence"/>
</dbReference>
<dbReference type="GO" id="GO:0005886">
    <property type="term" value="C:plasma membrane"/>
    <property type="evidence" value="ECO:0007669"/>
    <property type="project" value="UniProtKB-SubCell"/>
</dbReference>
<feature type="transmembrane region" description="Helical" evidence="10">
    <location>
        <begin position="174"/>
        <end position="191"/>
    </location>
</feature>
<dbReference type="InterPro" id="IPR036312">
    <property type="entry name" value="Bifun_inhib/LTP/seed_sf"/>
</dbReference>
<dbReference type="SUPFAM" id="SSF47699">
    <property type="entry name" value="Bifunctional inhibitor/lipid-transfer protein/seed storage 2S albumin"/>
    <property type="match status" value="1"/>
</dbReference>
<dbReference type="GO" id="GO:0098552">
    <property type="term" value="C:side of membrane"/>
    <property type="evidence" value="ECO:0007669"/>
    <property type="project" value="UniProtKB-KW"/>
</dbReference>
<keyword evidence="3" id="KW-1003">Cell membrane</keyword>
<accession>A0A9Q1KIB0</accession>
<dbReference type="PANTHER" id="PTHR33044">
    <property type="entry name" value="BIFUNCTIONAL INHIBITOR/LIPID-TRANSFER PROTEIN/SEED STORAGE 2S ALBUMIN SUPERFAMILY PROTEIN-RELATED"/>
    <property type="match status" value="1"/>
</dbReference>
<feature type="signal peptide" evidence="11">
    <location>
        <begin position="1"/>
        <end position="27"/>
    </location>
</feature>
<proteinExistence type="inferred from homology"/>
<dbReference type="InterPro" id="IPR016140">
    <property type="entry name" value="Bifunc_inhib/LTP/seed_store"/>
</dbReference>
<name>A0A9Q1KIB0_9CARY</name>
<dbReference type="InterPro" id="IPR043325">
    <property type="entry name" value="LTSS"/>
</dbReference>
<feature type="chain" id="PRO_5040423061" description="Bifunctional inhibitor/plant lipid transfer protein/seed storage helical domain-containing protein" evidence="11">
    <location>
        <begin position="28"/>
        <end position="192"/>
    </location>
</feature>
<comment type="subcellular location">
    <subcellularLocation>
        <location evidence="1">Cell membrane</location>
        <topology evidence="1">Lipid-anchor</topology>
        <topology evidence="1">GPI-anchor</topology>
    </subcellularLocation>
</comment>
<gene>
    <name evidence="13" type="ORF">Cgig2_015827</name>
</gene>
<feature type="region of interest" description="Disordered" evidence="9">
    <location>
        <begin position="142"/>
        <end position="168"/>
    </location>
</feature>
<keyword evidence="14" id="KW-1185">Reference proteome</keyword>
<evidence type="ECO:0000256" key="1">
    <source>
        <dbReference type="ARBA" id="ARBA00004609"/>
    </source>
</evidence>
<comment type="caution">
    <text evidence="13">The sequence shown here is derived from an EMBL/GenBank/DDBJ whole genome shotgun (WGS) entry which is preliminary data.</text>
</comment>
<evidence type="ECO:0000256" key="7">
    <source>
        <dbReference type="ARBA" id="ARBA00023180"/>
    </source>
</evidence>
<evidence type="ECO:0000256" key="8">
    <source>
        <dbReference type="ARBA" id="ARBA00023288"/>
    </source>
</evidence>
<keyword evidence="4" id="KW-0336">GPI-anchor</keyword>
<dbReference type="Pfam" id="PF14368">
    <property type="entry name" value="LTP_2"/>
    <property type="match status" value="1"/>
</dbReference>
<evidence type="ECO:0000256" key="4">
    <source>
        <dbReference type="ARBA" id="ARBA00022622"/>
    </source>
</evidence>
<evidence type="ECO:0000256" key="9">
    <source>
        <dbReference type="SAM" id="MobiDB-lite"/>
    </source>
</evidence>
<evidence type="ECO:0000256" key="6">
    <source>
        <dbReference type="ARBA" id="ARBA00023157"/>
    </source>
</evidence>
<dbReference type="AlphaFoldDB" id="A0A9Q1KIB0"/>
<feature type="compositionally biased region" description="Low complexity" evidence="9">
    <location>
        <begin position="142"/>
        <end position="162"/>
    </location>
</feature>
<evidence type="ECO:0000256" key="2">
    <source>
        <dbReference type="ARBA" id="ARBA00009748"/>
    </source>
</evidence>
<keyword evidence="8" id="KW-0449">Lipoprotein</keyword>
<keyword evidence="6" id="KW-1015">Disulfide bond</keyword>
<keyword evidence="7" id="KW-0325">Glycoprotein</keyword>
<evidence type="ECO:0000313" key="13">
    <source>
        <dbReference type="EMBL" id="KAJ8443346.1"/>
    </source>
</evidence>
<protein>
    <recommendedName>
        <fullName evidence="12">Bifunctional inhibitor/plant lipid transfer protein/seed storage helical domain-containing protein</fullName>
    </recommendedName>
</protein>
<keyword evidence="10" id="KW-0812">Transmembrane</keyword>
<reference evidence="13" key="1">
    <citation type="submission" date="2022-04" db="EMBL/GenBank/DDBJ databases">
        <title>Carnegiea gigantea Genome sequencing and assembly v2.</title>
        <authorList>
            <person name="Copetti D."/>
            <person name="Sanderson M.J."/>
            <person name="Burquez A."/>
            <person name="Wojciechowski M.F."/>
        </authorList>
    </citation>
    <scope>NUCLEOTIDE SEQUENCE</scope>
    <source>
        <strain evidence="13">SGP5-SGP5p</strain>
        <tissue evidence="13">Aerial part</tissue>
    </source>
</reference>
<comment type="similarity">
    <text evidence="2">Belongs to the plant LTP family.</text>
</comment>
<dbReference type="Gene3D" id="1.10.110.10">
    <property type="entry name" value="Plant lipid-transfer and hydrophobic proteins"/>
    <property type="match status" value="1"/>
</dbReference>
<evidence type="ECO:0000256" key="10">
    <source>
        <dbReference type="SAM" id="Phobius"/>
    </source>
</evidence>
<keyword evidence="10" id="KW-1133">Transmembrane helix</keyword>
<evidence type="ECO:0000313" key="14">
    <source>
        <dbReference type="Proteomes" id="UP001153076"/>
    </source>
</evidence>
<evidence type="ECO:0000256" key="5">
    <source>
        <dbReference type="ARBA" id="ARBA00022729"/>
    </source>
</evidence>
<dbReference type="EMBL" id="JAKOGI010000121">
    <property type="protein sequence ID" value="KAJ8443346.1"/>
    <property type="molecule type" value="Genomic_DNA"/>
</dbReference>